<protein>
    <recommendedName>
        <fullName evidence="3">Tetratricopeptide repeat protein</fullName>
    </recommendedName>
</protein>
<dbReference type="OrthoDB" id="9148153at2"/>
<proteinExistence type="predicted"/>
<evidence type="ECO:0000313" key="2">
    <source>
        <dbReference type="Proteomes" id="UP000293671"/>
    </source>
</evidence>
<comment type="caution">
    <text evidence="1">The sequence shown here is derived from an EMBL/GenBank/DDBJ whole genome shotgun (WGS) entry which is preliminary data.</text>
</comment>
<evidence type="ECO:0008006" key="3">
    <source>
        <dbReference type="Google" id="ProtNLM"/>
    </source>
</evidence>
<dbReference type="EMBL" id="SHKP01000005">
    <property type="protein sequence ID" value="RZU00578.1"/>
    <property type="molecule type" value="Genomic_DNA"/>
</dbReference>
<dbReference type="AlphaFoldDB" id="A0A4Q7VVW8"/>
<organism evidence="1 2">
    <name type="scientific">Rivibacter subsaxonicus</name>
    <dbReference type="NCBI Taxonomy" id="457575"/>
    <lineage>
        <taxon>Bacteria</taxon>
        <taxon>Pseudomonadati</taxon>
        <taxon>Pseudomonadota</taxon>
        <taxon>Betaproteobacteria</taxon>
        <taxon>Burkholderiales</taxon>
        <taxon>Rivibacter</taxon>
    </lineage>
</organism>
<evidence type="ECO:0000313" key="1">
    <source>
        <dbReference type="EMBL" id="RZU00578.1"/>
    </source>
</evidence>
<name>A0A4Q7VVW8_9BURK</name>
<dbReference type="Proteomes" id="UP000293671">
    <property type="component" value="Unassembled WGS sequence"/>
</dbReference>
<keyword evidence="2" id="KW-1185">Reference proteome</keyword>
<dbReference type="RefSeq" id="WP_130431026.1">
    <property type="nucleotide sequence ID" value="NZ_SHKP01000005.1"/>
</dbReference>
<accession>A0A4Q7VVW8</accession>
<gene>
    <name evidence="1" type="ORF">EV670_1288</name>
</gene>
<reference evidence="1 2" key="1">
    <citation type="submission" date="2019-02" db="EMBL/GenBank/DDBJ databases">
        <title>Genomic Encyclopedia of Type Strains, Phase IV (KMG-IV): sequencing the most valuable type-strain genomes for metagenomic binning, comparative biology and taxonomic classification.</title>
        <authorList>
            <person name="Goeker M."/>
        </authorList>
    </citation>
    <scope>NUCLEOTIDE SEQUENCE [LARGE SCALE GENOMIC DNA]</scope>
    <source>
        <strain evidence="1 2">DSM 19570</strain>
    </source>
</reference>
<sequence>MAVRLQQHLERSIAEAADPVAAACLQAELAVLRARLGYADEAQALVEQIAALQARDPRPTLSAWLALARALVGYCGDRNEPAYQPLARALAMAAAARVRPVQALAAAWLSHMHYLGNDSVLMARYAAQALQEAEPGHHSARSRACLVVAQSYHYAGDLPTAQCWYRRAHEHATAEGDGATLAALLHNRAGIDSNNARLQRLYGAEARPAMLMPLRETLAALESAQHLNDHLRIGNEDPMVPMLKALLMVISDQPEVALALYRQHFDAGLRDGMQHYAGALLAERAWCQLQLGRLDEAEADATLALAALSDEARLDDNEEVAATLAWVALLRRHQGREAEAEGLLVRGRERLQRYQQLRQSVREQFDLALARVEMPVR</sequence>
<dbReference type="InterPro" id="IPR011990">
    <property type="entry name" value="TPR-like_helical_dom_sf"/>
</dbReference>
<dbReference type="SUPFAM" id="SSF48452">
    <property type="entry name" value="TPR-like"/>
    <property type="match status" value="1"/>
</dbReference>